<feature type="compositionally biased region" description="Low complexity" evidence="7">
    <location>
        <begin position="214"/>
        <end position="233"/>
    </location>
</feature>
<dbReference type="PANTHER" id="PTHR16557:SF11">
    <property type="entry name" value="ALPHA-KETOGLUTARATE-DEPENDENT DIOXYGENASE ALKB"/>
    <property type="match status" value="1"/>
</dbReference>
<dbReference type="InterPro" id="IPR027450">
    <property type="entry name" value="AlkB-like"/>
</dbReference>
<feature type="compositionally biased region" description="Gly residues" evidence="7">
    <location>
        <begin position="307"/>
        <end position="332"/>
    </location>
</feature>
<comment type="caution">
    <text evidence="9">The sequence shown here is derived from an EMBL/GenBank/DDBJ whole genome shotgun (WGS) entry which is preliminary data.</text>
</comment>
<accession>A0A2J8A199</accession>
<dbReference type="EMBL" id="PGGS01000245">
    <property type="protein sequence ID" value="PNH06299.1"/>
    <property type="molecule type" value="Genomic_DNA"/>
</dbReference>
<dbReference type="Pfam" id="PF13532">
    <property type="entry name" value="2OG-FeII_Oxy_2"/>
    <property type="match status" value="1"/>
</dbReference>
<dbReference type="PROSITE" id="PS51471">
    <property type="entry name" value="FE2OG_OXY"/>
    <property type="match status" value="1"/>
</dbReference>
<evidence type="ECO:0000256" key="6">
    <source>
        <dbReference type="PIRSR" id="PIRSR604574-2"/>
    </source>
</evidence>
<dbReference type="GO" id="GO:0035515">
    <property type="term" value="F:oxidative RNA demethylase activity"/>
    <property type="evidence" value="ECO:0007669"/>
    <property type="project" value="TreeGrafter"/>
</dbReference>
<evidence type="ECO:0000256" key="7">
    <source>
        <dbReference type="SAM" id="MobiDB-lite"/>
    </source>
</evidence>
<dbReference type="InterPro" id="IPR005123">
    <property type="entry name" value="Oxoglu/Fe-dep_dioxygenase_dom"/>
</dbReference>
<evidence type="ECO:0000256" key="4">
    <source>
        <dbReference type="ARBA" id="ARBA00023002"/>
    </source>
</evidence>
<keyword evidence="10" id="KW-1185">Reference proteome</keyword>
<feature type="binding site" evidence="6">
    <location>
        <position position="443"/>
    </location>
    <ligand>
        <name>Fe cation</name>
        <dbReference type="ChEBI" id="CHEBI:24875"/>
        <note>catalytic</note>
    </ligand>
</feature>
<evidence type="ECO:0000256" key="5">
    <source>
        <dbReference type="ARBA" id="ARBA00023004"/>
    </source>
</evidence>
<proteinExistence type="inferred from homology"/>
<keyword evidence="2 6" id="KW-0479">Metal-binding</keyword>
<feature type="region of interest" description="Disordered" evidence="7">
    <location>
        <begin position="198"/>
        <end position="252"/>
    </location>
</feature>
<protein>
    <submittedName>
        <fullName evidence="9">Alpha-ketoglutarate-dependent dioxygenase alkB</fullName>
    </submittedName>
</protein>
<dbReference type="Proteomes" id="UP000236333">
    <property type="component" value="Unassembled WGS sequence"/>
</dbReference>
<comment type="cofactor">
    <cofactor evidence="6">
        <name>Fe(2+)</name>
        <dbReference type="ChEBI" id="CHEBI:29033"/>
    </cofactor>
    <text evidence="6">Binds 1 Fe(2+) ion per subunit.</text>
</comment>
<feature type="region of interest" description="Disordered" evidence="7">
    <location>
        <begin position="265"/>
        <end position="348"/>
    </location>
</feature>
<dbReference type="Gene3D" id="2.60.120.590">
    <property type="entry name" value="Alpha-ketoglutarate-dependent dioxygenase AlkB-like"/>
    <property type="match status" value="1"/>
</dbReference>
<keyword evidence="4" id="KW-0560">Oxidoreductase</keyword>
<dbReference type="PANTHER" id="PTHR16557">
    <property type="entry name" value="ALKYLATED DNA REPAIR PROTEIN ALKB-RELATED"/>
    <property type="match status" value="1"/>
</dbReference>
<evidence type="ECO:0000313" key="9">
    <source>
        <dbReference type="EMBL" id="PNH06299.1"/>
    </source>
</evidence>
<dbReference type="InterPro" id="IPR004574">
    <property type="entry name" value="Alkb"/>
</dbReference>
<gene>
    <name evidence="9" type="ORF">TSOC_007349</name>
</gene>
<feature type="binding site" evidence="6">
    <location>
        <position position="497"/>
    </location>
    <ligand>
        <name>Fe cation</name>
        <dbReference type="ChEBI" id="CHEBI:24875"/>
        <note>catalytic</note>
    </ligand>
</feature>
<dbReference type="GO" id="GO:0035516">
    <property type="term" value="F:broad specificity oxidative DNA demethylase activity"/>
    <property type="evidence" value="ECO:0007669"/>
    <property type="project" value="TreeGrafter"/>
</dbReference>
<dbReference type="GO" id="GO:0008198">
    <property type="term" value="F:ferrous iron binding"/>
    <property type="evidence" value="ECO:0007669"/>
    <property type="project" value="TreeGrafter"/>
</dbReference>
<dbReference type="OrthoDB" id="6614653at2759"/>
<reference evidence="9 10" key="1">
    <citation type="journal article" date="2017" name="Mol. Biol. Evol.">
        <title>The 4-celled Tetrabaena socialis nuclear genome reveals the essential components for genetic control of cell number at the origin of multicellularity in the volvocine lineage.</title>
        <authorList>
            <person name="Featherston J."/>
            <person name="Arakaki Y."/>
            <person name="Hanschen E.R."/>
            <person name="Ferris P.J."/>
            <person name="Michod R.E."/>
            <person name="Olson B.J.S.C."/>
            <person name="Nozaki H."/>
            <person name="Durand P.M."/>
        </authorList>
    </citation>
    <scope>NUCLEOTIDE SEQUENCE [LARGE SCALE GENOMIC DNA]</scope>
    <source>
        <strain evidence="9 10">NIES-571</strain>
    </source>
</reference>
<organism evidence="9 10">
    <name type="scientific">Tetrabaena socialis</name>
    <dbReference type="NCBI Taxonomy" id="47790"/>
    <lineage>
        <taxon>Eukaryota</taxon>
        <taxon>Viridiplantae</taxon>
        <taxon>Chlorophyta</taxon>
        <taxon>core chlorophytes</taxon>
        <taxon>Chlorophyceae</taxon>
        <taxon>CS clade</taxon>
        <taxon>Chlamydomonadales</taxon>
        <taxon>Tetrabaenaceae</taxon>
        <taxon>Tetrabaena</taxon>
    </lineage>
</organism>
<dbReference type="GO" id="GO:0005737">
    <property type="term" value="C:cytoplasm"/>
    <property type="evidence" value="ECO:0007669"/>
    <property type="project" value="TreeGrafter"/>
</dbReference>
<keyword evidence="3 9" id="KW-0223">Dioxygenase</keyword>
<dbReference type="GO" id="GO:0035513">
    <property type="term" value="P:oxidative RNA demethylation"/>
    <property type="evidence" value="ECO:0007669"/>
    <property type="project" value="TreeGrafter"/>
</dbReference>
<sequence>MADDDDKPCGQAWTAFRAAEKKYALYREQKLRMKGGRLRAVALVTRPLDLSGVLDLHTACAGDTPPGVTRHAVPGCAGPVFTFEHHPGLVFLPAAVPPPQQRQLLRAALHDYPQPPARTNHNAHFGPITGLWEAAQAARAGAGAAEAGLEAVVGGAAARGGGGGGPLRLRWARRDGPAAGPPPCVGCEHVPAAPRTCGAAADQHQHRHREQEEQQQLPLQPAEQLPATATGRRSQGHGGHGQPALGPGRPGLGCTGAIGGAGCGSGSGRCSHDGSGRSSHGGSGRSSHDGSCGSSSSEALLEALKDGTGGARGMEGPGGGGAAEEAGSGGRSRGASAPSFAECWSAEGPGPTAEQLLRKLRWATLGPQFDWSRRQYDMAAEHRPLPASLAQLATQLVAAVEALQHAGLGVLPIGASGRAAAYQPDAAIVNYYQPGDALGGHLDDVERDLSQPIVSASLGADALFLMGGPSRAQAPTAMRLRGGDVLVLAGPARRCYHGVPRILEPEAAGTDGGEDLPQRSSGPEEAYFRTARVNISIRAVR</sequence>
<evidence type="ECO:0000256" key="2">
    <source>
        <dbReference type="ARBA" id="ARBA00022723"/>
    </source>
</evidence>
<evidence type="ECO:0000259" key="8">
    <source>
        <dbReference type="PROSITE" id="PS51471"/>
    </source>
</evidence>
<dbReference type="InterPro" id="IPR037151">
    <property type="entry name" value="AlkB-like_sf"/>
</dbReference>
<evidence type="ECO:0000313" key="10">
    <source>
        <dbReference type="Proteomes" id="UP000236333"/>
    </source>
</evidence>
<dbReference type="SUPFAM" id="SSF51197">
    <property type="entry name" value="Clavaminate synthase-like"/>
    <property type="match status" value="1"/>
</dbReference>
<evidence type="ECO:0000256" key="3">
    <source>
        <dbReference type="ARBA" id="ARBA00022964"/>
    </source>
</evidence>
<dbReference type="AlphaFoldDB" id="A0A2J8A199"/>
<feature type="domain" description="Fe2OG dioxygenase" evidence="8">
    <location>
        <begin position="423"/>
        <end position="541"/>
    </location>
</feature>
<feature type="binding site" evidence="6">
    <location>
        <position position="441"/>
    </location>
    <ligand>
        <name>Fe cation</name>
        <dbReference type="ChEBI" id="CHEBI:24875"/>
        <note>catalytic</note>
    </ligand>
</feature>
<comment type="similarity">
    <text evidence="1">Belongs to the alkB family.</text>
</comment>
<name>A0A2J8A199_9CHLO</name>
<keyword evidence="5 6" id="KW-0408">Iron</keyword>
<evidence type="ECO:0000256" key="1">
    <source>
        <dbReference type="ARBA" id="ARBA00007879"/>
    </source>
</evidence>